<comment type="caution">
    <text evidence="15">The sequence shown here is derived from an EMBL/GenBank/DDBJ whole genome shotgun (WGS) entry which is preliminary data.</text>
</comment>
<comment type="catalytic activity">
    <reaction evidence="2">
        <text>1-(5-phospho-beta-D-ribosyl)-ATP + H2O = 1-(5-phospho-beta-D-ribosyl)-5'-AMP + diphosphate + H(+)</text>
        <dbReference type="Rhea" id="RHEA:22828"/>
        <dbReference type="ChEBI" id="CHEBI:15377"/>
        <dbReference type="ChEBI" id="CHEBI:15378"/>
        <dbReference type="ChEBI" id="CHEBI:33019"/>
        <dbReference type="ChEBI" id="CHEBI:59457"/>
        <dbReference type="ChEBI" id="CHEBI:73183"/>
        <dbReference type="EC" id="3.6.1.31"/>
    </reaction>
</comment>
<dbReference type="RefSeq" id="WP_004910477.1">
    <property type="nucleotide sequence ID" value="NZ_MPLS01000006.1"/>
</dbReference>
<keyword evidence="13" id="KW-0368">Histidine biosynthesis</keyword>
<dbReference type="Gene3D" id="3.10.20.810">
    <property type="entry name" value="Phosphoribosyl-AMP cyclohydrolase"/>
    <property type="match status" value="1"/>
</dbReference>
<dbReference type="PANTHER" id="PTHR42945">
    <property type="entry name" value="HISTIDINE BIOSYNTHESIS BIFUNCTIONAL PROTEIN"/>
    <property type="match status" value="1"/>
</dbReference>
<keyword evidence="12 15" id="KW-0378">Hydrolase</keyword>
<evidence type="ECO:0000256" key="4">
    <source>
        <dbReference type="ARBA" id="ARBA00005204"/>
    </source>
</evidence>
<comment type="pathway">
    <text evidence="4">Amino-acid biosynthesis; L-histidine biosynthesis; L-histidine from 5-phospho-alpha-D-ribose 1-diphosphate: step 2/9.</text>
</comment>
<dbReference type="Pfam" id="PF01502">
    <property type="entry name" value="PRA-CH"/>
    <property type="match status" value="1"/>
</dbReference>
<evidence type="ECO:0000256" key="1">
    <source>
        <dbReference type="ARBA" id="ARBA00000024"/>
    </source>
</evidence>
<evidence type="ECO:0000259" key="14">
    <source>
        <dbReference type="Pfam" id="PF01502"/>
    </source>
</evidence>
<evidence type="ECO:0000256" key="3">
    <source>
        <dbReference type="ARBA" id="ARBA00005169"/>
    </source>
</evidence>
<keyword evidence="10" id="KW-0963">Cytoplasm</keyword>
<comment type="pathway">
    <text evidence="3">Amino-acid biosynthesis; L-histidine biosynthesis; L-histidine from 5-phospho-alpha-D-ribose 1-diphosphate: step 3/9.</text>
</comment>
<evidence type="ECO:0000256" key="2">
    <source>
        <dbReference type="ARBA" id="ARBA00001460"/>
    </source>
</evidence>
<dbReference type="EC" id="3.6.1.31" evidence="7"/>
<name>A0A1X0VEZ9_LEUPS</name>
<accession>A0A1X0VEZ9</accession>
<evidence type="ECO:0000313" key="16">
    <source>
        <dbReference type="Proteomes" id="UP000192288"/>
    </source>
</evidence>
<dbReference type="GO" id="GO:0000105">
    <property type="term" value="P:L-histidine biosynthetic process"/>
    <property type="evidence" value="ECO:0007669"/>
    <property type="project" value="UniProtKB-UniPathway"/>
</dbReference>
<dbReference type="EC" id="3.5.4.19" evidence="8"/>
<evidence type="ECO:0000256" key="11">
    <source>
        <dbReference type="ARBA" id="ARBA00022605"/>
    </source>
</evidence>
<dbReference type="GO" id="GO:0004636">
    <property type="term" value="F:phosphoribosyl-ATP diphosphatase activity"/>
    <property type="evidence" value="ECO:0007669"/>
    <property type="project" value="UniProtKB-EC"/>
</dbReference>
<evidence type="ECO:0000256" key="10">
    <source>
        <dbReference type="ARBA" id="ARBA00022490"/>
    </source>
</evidence>
<dbReference type="eggNOG" id="COG0139">
    <property type="taxonomic scope" value="Bacteria"/>
</dbReference>
<evidence type="ECO:0000256" key="8">
    <source>
        <dbReference type="ARBA" id="ARBA00012721"/>
    </source>
</evidence>
<evidence type="ECO:0000256" key="7">
    <source>
        <dbReference type="ARBA" id="ARBA00012414"/>
    </source>
</evidence>
<comment type="similarity">
    <text evidence="5">In the C-terminal section; belongs to the PRA-PH family.</text>
</comment>
<evidence type="ECO:0000256" key="5">
    <source>
        <dbReference type="ARBA" id="ARBA00007731"/>
    </source>
</evidence>
<dbReference type="InterPro" id="IPR002496">
    <property type="entry name" value="PRib_AMP_CycHydrolase_dom"/>
</dbReference>
<dbReference type="SUPFAM" id="SSF141734">
    <property type="entry name" value="HisI-like"/>
    <property type="match status" value="1"/>
</dbReference>
<dbReference type="FunFam" id="3.10.20.810:FF:000001">
    <property type="entry name" value="Histidine biosynthesis bifunctional protein HisIE"/>
    <property type="match status" value="1"/>
</dbReference>
<evidence type="ECO:0000256" key="9">
    <source>
        <dbReference type="ARBA" id="ARBA00017720"/>
    </source>
</evidence>
<keyword evidence="11" id="KW-0028">Amino-acid biosynthesis</keyword>
<dbReference type="GO" id="GO:0004635">
    <property type="term" value="F:phosphoribosyl-AMP cyclohydrolase activity"/>
    <property type="evidence" value="ECO:0007669"/>
    <property type="project" value="UniProtKB-EC"/>
</dbReference>
<dbReference type="AlphaFoldDB" id="A0A1X0VEZ9"/>
<dbReference type="NCBIfam" id="NF000768">
    <property type="entry name" value="PRK00051.1"/>
    <property type="match status" value="1"/>
</dbReference>
<dbReference type="InterPro" id="IPR038019">
    <property type="entry name" value="PRib_AMP_CycHydrolase_sf"/>
</dbReference>
<gene>
    <name evidence="15" type="ORF">BMR96_02800</name>
</gene>
<comment type="similarity">
    <text evidence="6">In the N-terminal section; belongs to the PRA-CH family.</text>
</comment>
<evidence type="ECO:0000256" key="12">
    <source>
        <dbReference type="ARBA" id="ARBA00022801"/>
    </source>
</evidence>
<dbReference type="STRING" id="33968.BMS77_04245"/>
<comment type="catalytic activity">
    <reaction evidence="1">
        <text>1-(5-phospho-beta-D-ribosyl)-5'-AMP + H2O = 1-(5-phospho-beta-D-ribosyl)-5-[(5-phospho-beta-D-ribosylamino)methylideneamino]imidazole-4-carboxamide</text>
        <dbReference type="Rhea" id="RHEA:20049"/>
        <dbReference type="ChEBI" id="CHEBI:15377"/>
        <dbReference type="ChEBI" id="CHEBI:58435"/>
        <dbReference type="ChEBI" id="CHEBI:59457"/>
        <dbReference type="EC" id="3.5.4.19"/>
    </reaction>
</comment>
<evidence type="ECO:0000256" key="13">
    <source>
        <dbReference type="ARBA" id="ARBA00023102"/>
    </source>
</evidence>
<dbReference type="PANTHER" id="PTHR42945:SF9">
    <property type="entry name" value="HISTIDINE BIOSYNTHESIS BIFUNCTIONAL PROTEIN HISIE"/>
    <property type="match status" value="1"/>
</dbReference>
<dbReference type="UniPathway" id="UPA00031">
    <property type="reaction ID" value="UER00008"/>
</dbReference>
<dbReference type="EMBL" id="MPLS01000006">
    <property type="protein sequence ID" value="ORI98288.1"/>
    <property type="molecule type" value="Genomic_DNA"/>
</dbReference>
<organism evidence="15 16">
    <name type="scientific">Leuconostoc pseudomesenteroides</name>
    <dbReference type="NCBI Taxonomy" id="33968"/>
    <lineage>
        <taxon>Bacteria</taxon>
        <taxon>Bacillati</taxon>
        <taxon>Bacillota</taxon>
        <taxon>Bacilli</taxon>
        <taxon>Lactobacillales</taxon>
        <taxon>Lactobacillaceae</taxon>
        <taxon>Leuconostoc</taxon>
    </lineage>
</organism>
<reference evidence="15 16" key="1">
    <citation type="journal article" date="2017" name="Front. Microbiol.">
        <title>Genomic Characterization of Dairy Associated Leuconostoc Species and Diversity of Leuconostocs in Undefined Mixed Mesophilic Starter Cultures.</title>
        <authorList>
            <person name="Frantzen C.A."/>
            <person name="Kot W."/>
            <person name="Pedersen T.B."/>
            <person name="Ardo Y.M."/>
            <person name="Broadbent J.R."/>
            <person name="Neve H."/>
            <person name="Hansen L.H."/>
            <person name="Dal Bello F."/>
            <person name="Ostlie H.M."/>
            <person name="Kleppen H.P."/>
            <person name="Vogensen F.K."/>
            <person name="Holo H."/>
        </authorList>
    </citation>
    <scope>NUCLEOTIDE SEQUENCE [LARGE SCALE GENOMIC DNA]</scope>
    <source>
        <strain evidence="15 16">LMGCF08</strain>
    </source>
</reference>
<dbReference type="Proteomes" id="UP000192288">
    <property type="component" value="Unassembled WGS sequence"/>
</dbReference>
<proteinExistence type="inferred from homology"/>
<protein>
    <recommendedName>
        <fullName evidence="9">Histidine biosynthesis bifunctional protein HisIE</fullName>
        <ecNumber evidence="8">3.5.4.19</ecNumber>
        <ecNumber evidence="7">3.6.1.31</ecNumber>
    </recommendedName>
</protein>
<feature type="domain" description="Phosphoribosyl-AMP cyclohydrolase" evidence="14">
    <location>
        <begin position="31"/>
        <end position="104"/>
    </location>
</feature>
<evidence type="ECO:0000256" key="6">
    <source>
        <dbReference type="ARBA" id="ARBA00008299"/>
    </source>
</evidence>
<evidence type="ECO:0000313" key="15">
    <source>
        <dbReference type="EMBL" id="ORI98288.1"/>
    </source>
</evidence>
<sequence>MTMIAPDFKKQGQDGLVPAVVVDIKTKAVLMLAYMNETSYQLTKTTMETWFWSRERQTLWHKGATSGNTQRVISMSLDCDRDTLLVEVEPNGPACHTGAYSCFFNPVADVSV</sequence>